<feature type="transmembrane region" description="Helical" evidence="6">
    <location>
        <begin position="85"/>
        <end position="104"/>
    </location>
</feature>
<keyword evidence="4 6" id="KW-1133">Transmembrane helix</keyword>
<dbReference type="Proteomes" id="UP000056090">
    <property type="component" value="Chromosome"/>
</dbReference>
<keyword evidence="6" id="KW-1003">Cell membrane</keyword>
<evidence type="ECO:0000313" key="7">
    <source>
        <dbReference type="EMBL" id="AIF97748.1"/>
    </source>
</evidence>
<feature type="transmembrane region" description="Helical" evidence="6">
    <location>
        <begin position="180"/>
        <end position="202"/>
    </location>
</feature>
<comment type="similarity">
    <text evidence="2 6">Belongs to the 4-toluene sulfonate uptake permease (TSUP) (TC 2.A.102) family.</text>
</comment>
<evidence type="ECO:0000313" key="8">
    <source>
        <dbReference type="Proteomes" id="UP000056090"/>
    </source>
</evidence>
<evidence type="ECO:0000256" key="6">
    <source>
        <dbReference type="RuleBase" id="RU363041"/>
    </source>
</evidence>
<dbReference type="eggNOG" id="COG0730">
    <property type="taxonomic scope" value="Bacteria"/>
</dbReference>
<feature type="transmembrane region" description="Helical" evidence="6">
    <location>
        <begin position="214"/>
        <end position="235"/>
    </location>
</feature>
<feature type="transmembrane region" description="Helical" evidence="6">
    <location>
        <begin position="111"/>
        <end position="130"/>
    </location>
</feature>
<dbReference type="KEGG" id="aal:EP13_03035"/>
<feature type="transmembrane region" description="Helical" evidence="6">
    <location>
        <begin position="142"/>
        <end position="173"/>
    </location>
</feature>
<evidence type="ECO:0000256" key="2">
    <source>
        <dbReference type="ARBA" id="ARBA00009142"/>
    </source>
</evidence>
<gene>
    <name evidence="7" type="ORF">EP13_03035</name>
</gene>
<evidence type="ECO:0000256" key="3">
    <source>
        <dbReference type="ARBA" id="ARBA00022692"/>
    </source>
</evidence>
<dbReference type="EMBL" id="CP008849">
    <property type="protein sequence ID" value="AIF97748.1"/>
    <property type="molecule type" value="Genomic_DNA"/>
</dbReference>
<dbReference type="RefSeq" id="WP_044055946.1">
    <property type="nucleotide sequence ID" value="NZ_CBCSKJ010000001.1"/>
</dbReference>
<feature type="transmembrane region" description="Helical" evidence="6">
    <location>
        <begin position="51"/>
        <end position="73"/>
    </location>
</feature>
<evidence type="ECO:0000256" key="1">
    <source>
        <dbReference type="ARBA" id="ARBA00004141"/>
    </source>
</evidence>
<comment type="subcellular location">
    <subcellularLocation>
        <location evidence="6">Cell membrane</location>
        <topology evidence="6">Multi-pass membrane protein</topology>
    </subcellularLocation>
    <subcellularLocation>
        <location evidence="1">Membrane</location>
        <topology evidence="1">Multi-pass membrane protein</topology>
    </subcellularLocation>
</comment>
<keyword evidence="5 6" id="KW-0472">Membrane</keyword>
<dbReference type="PANTHER" id="PTHR43483:SF3">
    <property type="entry name" value="MEMBRANE TRANSPORTER PROTEIN HI_0806-RELATED"/>
    <property type="match status" value="1"/>
</dbReference>
<proteinExistence type="inferred from homology"/>
<evidence type="ECO:0000256" key="4">
    <source>
        <dbReference type="ARBA" id="ARBA00022989"/>
    </source>
</evidence>
<organism evidence="7 8">
    <name type="scientific">Alteromonas australica</name>
    <dbReference type="NCBI Taxonomy" id="589873"/>
    <lineage>
        <taxon>Bacteria</taxon>
        <taxon>Pseudomonadati</taxon>
        <taxon>Pseudomonadota</taxon>
        <taxon>Gammaproteobacteria</taxon>
        <taxon>Alteromonadales</taxon>
        <taxon>Alteromonadaceae</taxon>
        <taxon>Alteromonas/Salinimonas group</taxon>
        <taxon>Alteromonas</taxon>
    </lineage>
</organism>
<evidence type="ECO:0000256" key="5">
    <source>
        <dbReference type="ARBA" id="ARBA00023136"/>
    </source>
</evidence>
<protein>
    <recommendedName>
        <fullName evidence="6">Probable membrane transporter protein</fullName>
    </recommendedName>
</protein>
<dbReference type="InterPro" id="IPR002781">
    <property type="entry name" value="TM_pro_TauE-like"/>
</dbReference>
<dbReference type="GeneID" id="78253915"/>
<reference evidence="7 8" key="1">
    <citation type="submission" date="2014-06" db="EMBL/GenBank/DDBJ databases">
        <title>Genomes of Alteromonas australica, a world apart.</title>
        <authorList>
            <person name="Gonzaga A."/>
            <person name="Lopez-Perez M."/>
            <person name="Rodriguez-Valera F."/>
        </authorList>
    </citation>
    <scope>NUCLEOTIDE SEQUENCE [LARGE SCALE GENOMIC DNA]</scope>
    <source>
        <strain evidence="7 8">H 17</strain>
    </source>
</reference>
<feature type="transmembrane region" description="Helical" evidence="6">
    <location>
        <begin position="6"/>
        <end position="39"/>
    </location>
</feature>
<accession>A0A075NW82</accession>
<feature type="transmembrane region" description="Helical" evidence="6">
    <location>
        <begin position="247"/>
        <end position="265"/>
    </location>
</feature>
<dbReference type="GO" id="GO:0005886">
    <property type="term" value="C:plasma membrane"/>
    <property type="evidence" value="ECO:0007669"/>
    <property type="project" value="UniProtKB-SubCell"/>
</dbReference>
<name>A0A075NW82_9ALTE</name>
<keyword evidence="3 6" id="KW-0812">Transmembrane</keyword>
<keyword evidence="8" id="KW-1185">Reference proteome</keyword>
<dbReference type="Pfam" id="PF01925">
    <property type="entry name" value="TauE"/>
    <property type="match status" value="1"/>
</dbReference>
<dbReference type="AlphaFoldDB" id="A0A075NW82"/>
<dbReference type="PANTHER" id="PTHR43483">
    <property type="entry name" value="MEMBRANE TRANSPORTER PROTEIN HI_0806-RELATED"/>
    <property type="match status" value="1"/>
</dbReference>
<sequence length="268" mass="27168">MEPVSIIFISCLVLGLVVGLLAGMLGIGGGLIIVPILSYLLIHFAGMTIDNVMPVAVATSLSTIIFTGLSSASAHYRLGNMNGTIVGYTGLGIAMGAVIGAQLASYMSGAWLKNIFAAFVIVIALQMLFGKQKASGNNASPIMLASIGAVTGVVCALMGIGGGALLVPALVWFNIDIRRAIGCAAFGGLIVAIFGTVSFVIAGWNVPDLPPGSVGYVFVPATLGIVATSVFTASIGAKVGQKVNTKVLKAILACLLVVVSIKMIAGLE</sequence>